<dbReference type="Proteomes" id="UP000236959">
    <property type="component" value="Unassembled WGS sequence"/>
</dbReference>
<dbReference type="OrthoDB" id="9779408at2"/>
<comment type="similarity">
    <text evidence="2 5">Belongs to the aldose epimerase family.</text>
</comment>
<dbReference type="InterPro" id="IPR014718">
    <property type="entry name" value="GH-type_carb-bd"/>
</dbReference>
<dbReference type="RefSeq" id="WP_103221007.1">
    <property type="nucleotide sequence ID" value="NZ_PPCN01000001.1"/>
</dbReference>
<dbReference type="EMBL" id="PPCN01000001">
    <property type="protein sequence ID" value="POF34432.1"/>
    <property type="molecule type" value="Genomic_DNA"/>
</dbReference>
<evidence type="ECO:0000256" key="1">
    <source>
        <dbReference type="ARBA" id="ARBA00005028"/>
    </source>
</evidence>
<dbReference type="InterPro" id="IPR015443">
    <property type="entry name" value="Aldose_1-epimerase"/>
</dbReference>
<dbReference type="NCBIfam" id="NF008277">
    <property type="entry name" value="PRK11055.1"/>
    <property type="match status" value="1"/>
</dbReference>
<evidence type="ECO:0000256" key="4">
    <source>
        <dbReference type="ARBA" id="ARBA00023277"/>
    </source>
</evidence>
<dbReference type="UniPathway" id="UPA00242"/>
<comment type="pathway">
    <text evidence="1 5">Carbohydrate metabolism; hexose metabolism.</text>
</comment>
<name>A0A2S3V366_9HYPH</name>
<dbReference type="GO" id="GO:0006006">
    <property type="term" value="P:glucose metabolic process"/>
    <property type="evidence" value="ECO:0007669"/>
    <property type="project" value="TreeGrafter"/>
</dbReference>
<evidence type="ECO:0000256" key="7">
    <source>
        <dbReference type="PIRSR" id="PIRSR005096-2"/>
    </source>
</evidence>
<comment type="caution">
    <text evidence="9">The sequence shown here is derived from an EMBL/GenBank/DDBJ whole genome shotgun (WGS) entry which is preliminary data.</text>
</comment>
<evidence type="ECO:0000256" key="5">
    <source>
        <dbReference type="PIRNR" id="PIRNR005096"/>
    </source>
</evidence>
<dbReference type="Pfam" id="PF01263">
    <property type="entry name" value="Aldose_epim"/>
    <property type="match status" value="1"/>
</dbReference>
<feature type="active site" description="Proton donor" evidence="6">
    <location>
        <position position="177"/>
    </location>
</feature>
<feature type="binding site" evidence="7">
    <location>
        <position position="241"/>
    </location>
    <ligand>
        <name>beta-D-galactose</name>
        <dbReference type="ChEBI" id="CHEBI:27667"/>
    </ligand>
</feature>
<evidence type="ECO:0000256" key="6">
    <source>
        <dbReference type="PIRSR" id="PIRSR005096-1"/>
    </source>
</evidence>
<keyword evidence="10" id="KW-1185">Reference proteome</keyword>
<evidence type="ECO:0000256" key="2">
    <source>
        <dbReference type="ARBA" id="ARBA00006206"/>
    </source>
</evidence>
<dbReference type="SUPFAM" id="SSF74650">
    <property type="entry name" value="Galactose mutarotase-like"/>
    <property type="match status" value="1"/>
</dbReference>
<dbReference type="EC" id="5.1.3.3" evidence="5"/>
<feature type="binding site" evidence="8">
    <location>
        <begin position="177"/>
        <end position="179"/>
    </location>
    <ligand>
        <name>beta-D-galactose</name>
        <dbReference type="ChEBI" id="CHEBI:27667"/>
    </ligand>
</feature>
<evidence type="ECO:0000256" key="8">
    <source>
        <dbReference type="PIRSR" id="PIRSR005096-3"/>
    </source>
</evidence>
<sequence length="340" mass="37506">MIRDFGVLPDGTPGGTPGGKMVQEVTLKKGALEASVLTFGAVIRDLKVDGQSVVLGFEDLQSYLDHRNYFGAIVGRCANRIAAGGLTIDGTNYQLDRNEQGLNHLHGGSNGFFNRVWQLEQHDKASVLLKLVSDDGDMGYPGRVEALVRYTLTGTGALRVKIAAVTDKTTPVNLTQHSYFNLDGNSTILDHTLEIAAETYLPVDDQLIPTGEIRKVEWTPYDFQGGRRIRRKAGEENVIYDHNFCLSAQPRETVQFAAALEDGAGERRMEVWTTEPGLQFYDAGKLDVPVPGLGGKRYGPHAGLCLETQRWPDSVNREGFTSVLLRPSETYSHVTEYRFS</sequence>
<dbReference type="GO" id="GO:0030246">
    <property type="term" value="F:carbohydrate binding"/>
    <property type="evidence" value="ECO:0007669"/>
    <property type="project" value="InterPro"/>
</dbReference>
<evidence type="ECO:0000313" key="10">
    <source>
        <dbReference type="Proteomes" id="UP000236959"/>
    </source>
</evidence>
<comment type="catalytic activity">
    <reaction evidence="5">
        <text>alpha-D-glucose = beta-D-glucose</text>
        <dbReference type="Rhea" id="RHEA:10264"/>
        <dbReference type="ChEBI" id="CHEBI:15903"/>
        <dbReference type="ChEBI" id="CHEBI:17925"/>
        <dbReference type="EC" id="5.1.3.3"/>
    </reaction>
</comment>
<gene>
    <name evidence="9" type="ORF">CLV41_101887</name>
</gene>
<evidence type="ECO:0000256" key="3">
    <source>
        <dbReference type="ARBA" id="ARBA00023235"/>
    </source>
</evidence>
<proteinExistence type="inferred from homology"/>
<dbReference type="PANTHER" id="PTHR10091">
    <property type="entry name" value="ALDOSE-1-EPIMERASE"/>
    <property type="match status" value="1"/>
</dbReference>
<keyword evidence="4 5" id="KW-0119">Carbohydrate metabolism</keyword>
<dbReference type="InterPro" id="IPR011013">
    <property type="entry name" value="Gal_mutarotase_sf_dom"/>
</dbReference>
<feature type="binding site" evidence="8">
    <location>
        <begin position="79"/>
        <end position="80"/>
    </location>
    <ligand>
        <name>beta-D-galactose</name>
        <dbReference type="ChEBI" id="CHEBI:27667"/>
    </ligand>
</feature>
<dbReference type="InterPro" id="IPR047215">
    <property type="entry name" value="Galactose_mutarotase-like"/>
</dbReference>
<organism evidence="9 10">
    <name type="scientific">Roseibium marinum</name>
    <dbReference type="NCBI Taxonomy" id="281252"/>
    <lineage>
        <taxon>Bacteria</taxon>
        <taxon>Pseudomonadati</taxon>
        <taxon>Pseudomonadota</taxon>
        <taxon>Alphaproteobacteria</taxon>
        <taxon>Hyphomicrobiales</taxon>
        <taxon>Stappiaceae</taxon>
        <taxon>Roseibium</taxon>
    </lineage>
</organism>
<dbReference type="CDD" id="cd09019">
    <property type="entry name" value="galactose_mutarotase_like"/>
    <property type="match status" value="1"/>
</dbReference>
<evidence type="ECO:0000313" key="9">
    <source>
        <dbReference type="EMBL" id="POF34432.1"/>
    </source>
</evidence>
<dbReference type="GO" id="GO:0004034">
    <property type="term" value="F:aldose 1-epimerase activity"/>
    <property type="evidence" value="ECO:0007669"/>
    <property type="project" value="UniProtKB-EC"/>
</dbReference>
<reference evidence="9 10" key="1">
    <citation type="submission" date="2018-01" db="EMBL/GenBank/DDBJ databases">
        <title>Genomic Encyclopedia of Archaeal and Bacterial Type Strains, Phase II (KMG-II): from individual species to whole genera.</title>
        <authorList>
            <person name="Goeker M."/>
        </authorList>
    </citation>
    <scope>NUCLEOTIDE SEQUENCE [LARGE SCALE GENOMIC DNA]</scope>
    <source>
        <strain evidence="9 10">DSM 17023</strain>
    </source>
</reference>
<protein>
    <recommendedName>
        <fullName evidence="5">Aldose 1-epimerase</fullName>
        <ecNumber evidence="5">5.1.3.3</ecNumber>
    </recommendedName>
</protein>
<dbReference type="InterPro" id="IPR008183">
    <property type="entry name" value="Aldose_1/G6P_1-epimerase"/>
</dbReference>
<feature type="active site" description="Proton acceptor" evidence="6">
    <location>
        <position position="307"/>
    </location>
</feature>
<accession>A0A2S3V366</accession>
<keyword evidence="3 5" id="KW-0413">Isomerase</keyword>
<dbReference type="AlphaFoldDB" id="A0A2S3V366"/>
<dbReference type="Gene3D" id="2.70.98.10">
    <property type="match status" value="1"/>
</dbReference>
<dbReference type="GO" id="GO:0033499">
    <property type="term" value="P:galactose catabolic process via UDP-galactose, Leloir pathway"/>
    <property type="evidence" value="ECO:0007669"/>
    <property type="project" value="TreeGrafter"/>
</dbReference>
<dbReference type="PIRSF" id="PIRSF005096">
    <property type="entry name" value="GALM"/>
    <property type="match status" value="1"/>
</dbReference>
<dbReference type="PANTHER" id="PTHR10091:SF49">
    <property type="entry name" value="ALDOSE 1-EPIMERASE"/>
    <property type="match status" value="1"/>
</dbReference>